<evidence type="ECO:0000313" key="2">
    <source>
        <dbReference type="Proteomes" id="UP001604277"/>
    </source>
</evidence>
<organism evidence="1 2">
    <name type="scientific">Forsythia ovata</name>
    <dbReference type="NCBI Taxonomy" id="205694"/>
    <lineage>
        <taxon>Eukaryota</taxon>
        <taxon>Viridiplantae</taxon>
        <taxon>Streptophyta</taxon>
        <taxon>Embryophyta</taxon>
        <taxon>Tracheophyta</taxon>
        <taxon>Spermatophyta</taxon>
        <taxon>Magnoliopsida</taxon>
        <taxon>eudicotyledons</taxon>
        <taxon>Gunneridae</taxon>
        <taxon>Pentapetalae</taxon>
        <taxon>asterids</taxon>
        <taxon>lamiids</taxon>
        <taxon>Lamiales</taxon>
        <taxon>Oleaceae</taxon>
        <taxon>Forsythieae</taxon>
        <taxon>Forsythia</taxon>
    </lineage>
</organism>
<dbReference type="AlphaFoldDB" id="A0ABD1NXA4"/>
<sequence>MLSPSLSHSLYNLINFKTSMLSMVKEETRGKKKLSVEANKISSLLNECKIPVINAKTRKYKTCSRGIADWSGGLVGNSDQLVSGPMVATWHGVKGEVVKGFNRSSPIGDNARSTGCNCTHLSLHRSSTTYFEVEKI</sequence>
<gene>
    <name evidence="1" type="ORF">Fot_56979</name>
</gene>
<comment type="caution">
    <text evidence="1">The sequence shown here is derived from an EMBL/GenBank/DDBJ whole genome shotgun (WGS) entry which is preliminary data.</text>
</comment>
<name>A0ABD1NXA4_9LAMI</name>
<dbReference type="EMBL" id="JBFOLJ010000074">
    <property type="protein sequence ID" value="KAL2456250.1"/>
    <property type="molecule type" value="Genomic_DNA"/>
</dbReference>
<evidence type="ECO:0000313" key="1">
    <source>
        <dbReference type="EMBL" id="KAL2456250.1"/>
    </source>
</evidence>
<keyword evidence="2" id="KW-1185">Reference proteome</keyword>
<accession>A0ABD1NXA4</accession>
<protein>
    <submittedName>
        <fullName evidence="1">Uncharacterized protein</fullName>
    </submittedName>
</protein>
<reference evidence="2" key="1">
    <citation type="submission" date="2024-07" db="EMBL/GenBank/DDBJ databases">
        <title>Two chromosome-level genome assemblies of Korean endemic species Abeliophyllum distichum and Forsythia ovata (Oleaceae).</title>
        <authorList>
            <person name="Jang H."/>
        </authorList>
    </citation>
    <scope>NUCLEOTIDE SEQUENCE [LARGE SCALE GENOMIC DNA]</scope>
</reference>
<dbReference type="Proteomes" id="UP001604277">
    <property type="component" value="Unassembled WGS sequence"/>
</dbReference>
<proteinExistence type="predicted"/>